<gene>
    <name evidence="10" type="ORF">N180_17695</name>
</gene>
<protein>
    <recommendedName>
        <fullName evidence="3">methylated-DNA--[protein]-cysteine S-methyltransferase</fullName>
        <ecNumber evidence="3">2.1.1.63</ecNumber>
    </recommendedName>
</protein>
<evidence type="ECO:0000313" key="11">
    <source>
        <dbReference type="Proteomes" id="UP000028007"/>
    </source>
</evidence>
<dbReference type="eggNOG" id="COG0350">
    <property type="taxonomic scope" value="Bacteria"/>
</dbReference>
<reference evidence="10 11" key="1">
    <citation type="journal article" date="1992" name="Int. J. Syst. Bacteriol.">
        <title>Sphingobacterium antarcticus sp. nov. a Psychrotrophic Bacterium from the Soils of Schirmacher Oasis, Antarctica.</title>
        <authorList>
            <person name="Shivaji S."/>
            <person name="Ray M.K."/>
            <person name="Rao N.S."/>
            <person name="Saiserr L."/>
            <person name="Jagannadham M.V."/>
            <person name="Kumar G.S."/>
            <person name="Reddy G."/>
            <person name="Bhargava P.M."/>
        </authorList>
    </citation>
    <scope>NUCLEOTIDE SEQUENCE [LARGE SCALE GENOMIC DNA]</scope>
    <source>
        <strain evidence="10 11">4BY</strain>
    </source>
</reference>
<dbReference type="Proteomes" id="UP000028007">
    <property type="component" value="Unassembled WGS sequence"/>
</dbReference>
<dbReference type="NCBIfam" id="TIGR00589">
    <property type="entry name" value="ogt"/>
    <property type="match status" value="1"/>
</dbReference>
<dbReference type="FunFam" id="1.10.10.10:FF:000214">
    <property type="entry name" value="Methylated-DNA--protein-cysteine methyltransferase"/>
    <property type="match status" value="1"/>
</dbReference>
<name>A0A081PEX7_9SPHI</name>
<sequence>MNTVLKPEDQIFAERYSWIFKINSDYADSDSVLYMTEIATPLGPMLAGATLQGLCLLEFANRIRLEKEIADLRNLLKARIIPGRNQYSEQAETELGEYFQGLRKTFSVSLHTPGNDFAQAVWQSLLQIPYGQTCTYKEQAERMNNPKAIRAIASTNGRNRLAIIIPCHRVIGSNGTMTGYAAGTDKKKWLLMFERSNSISKENLLF</sequence>
<evidence type="ECO:0000256" key="4">
    <source>
        <dbReference type="ARBA" id="ARBA00022603"/>
    </source>
</evidence>
<proteinExistence type="inferred from homology"/>
<dbReference type="EC" id="2.1.1.63" evidence="3"/>
<dbReference type="Pfam" id="PF01035">
    <property type="entry name" value="DNA_binding_1"/>
    <property type="match status" value="1"/>
</dbReference>
<dbReference type="EMBL" id="JNFF01000076">
    <property type="protein sequence ID" value="KEQ29250.1"/>
    <property type="molecule type" value="Genomic_DNA"/>
</dbReference>
<evidence type="ECO:0000256" key="5">
    <source>
        <dbReference type="ARBA" id="ARBA00022679"/>
    </source>
</evidence>
<dbReference type="PANTHER" id="PTHR10815:SF5">
    <property type="entry name" value="METHYLATED-DNA--PROTEIN-CYSTEINE METHYLTRANSFERASE"/>
    <property type="match status" value="1"/>
</dbReference>
<dbReference type="SUPFAM" id="SSF53155">
    <property type="entry name" value="Methylated DNA-protein cysteine methyltransferase domain"/>
    <property type="match status" value="1"/>
</dbReference>
<evidence type="ECO:0000256" key="6">
    <source>
        <dbReference type="ARBA" id="ARBA00022763"/>
    </source>
</evidence>
<keyword evidence="4" id="KW-0489">Methyltransferase</keyword>
<keyword evidence="5" id="KW-0808">Transferase</keyword>
<keyword evidence="7" id="KW-0234">DNA repair</keyword>
<dbReference type="InterPro" id="IPR036388">
    <property type="entry name" value="WH-like_DNA-bd_sf"/>
</dbReference>
<dbReference type="CDD" id="cd06445">
    <property type="entry name" value="ATase"/>
    <property type="match status" value="1"/>
</dbReference>
<keyword evidence="6" id="KW-0227">DNA damage</keyword>
<evidence type="ECO:0000259" key="9">
    <source>
        <dbReference type="Pfam" id="PF01035"/>
    </source>
</evidence>
<comment type="catalytic activity">
    <reaction evidence="8">
        <text>a 6-O-methyl-2'-deoxyguanosine in DNA + L-cysteinyl-[protein] = S-methyl-L-cysteinyl-[protein] + a 2'-deoxyguanosine in DNA</text>
        <dbReference type="Rhea" id="RHEA:24000"/>
        <dbReference type="Rhea" id="RHEA-COMP:10131"/>
        <dbReference type="Rhea" id="RHEA-COMP:10132"/>
        <dbReference type="Rhea" id="RHEA-COMP:11367"/>
        <dbReference type="Rhea" id="RHEA-COMP:11368"/>
        <dbReference type="ChEBI" id="CHEBI:29950"/>
        <dbReference type="ChEBI" id="CHEBI:82612"/>
        <dbReference type="ChEBI" id="CHEBI:85445"/>
        <dbReference type="ChEBI" id="CHEBI:85448"/>
        <dbReference type="EC" id="2.1.1.63"/>
    </reaction>
</comment>
<feature type="domain" description="Methylated-DNA-[protein]-cysteine S-methyltransferase DNA binding" evidence="9">
    <location>
        <begin position="116"/>
        <end position="195"/>
    </location>
</feature>
<accession>A0A081PEX7</accession>
<dbReference type="InterPro" id="IPR036631">
    <property type="entry name" value="MGMT_N_sf"/>
</dbReference>
<dbReference type="PROSITE" id="PS00374">
    <property type="entry name" value="MGMT"/>
    <property type="match status" value="1"/>
</dbReference>
<comment type="caution">
    <text evidence="10">The sequence shown here is derived from an EMBL/GenBank/DDBJ whole genome shotgun (WGS) entry which is preliminary data.</text>
</comment>
<dbReference type="PANTHER" id="PTHR10815">
    <property type="entry name" value="METHYLATED-DNA--PROTEIN-CYSTEINE METHYLTRANSFERASE"/>
    <property type="match status" value="1"/>
</dbReference>
<dbReference type="InterPro" id="IPR014048">
    <property type="entry name" value="MethylDNA_cys_MeTrfase_DNA-bd"/>
</dbReference>
<evidence type="ECO:0000256" key="2">
    <source>
        <dbReference type="ARBA" id="ARBA00008711"/>
    </source>
</evidence>
<dbReference type="InterPro" id="IPR036217">
    <property type="entry name" value="MethylDNA_cys_MeTrfase_DNAb"/>
</dbReference>
<organism evidence="10 11">
    <name type="scientific">Pedobacter antarcticus 4BY</name>
    <dbReference type="NCBI Taxonomy" id="1358423"/>
    <lineage>
        <taxon>Bacteria</taxon>
        <taxon>Pseudomonadati</taxon>
        <taxon>Bacteroidota</taxon>
        <taxon>Sphingobacteriia</taxon>
        <taxon>Sphingobacteriales</taxon>
        <taxon>Sphingobacteriaceae</taxon>
        <taxon>Pedobacter</taxon>
    </lineage>
</organism>
<evidence type="ECO:0000256" key="8">
    <source>
        <dbReference type="ARBA" id="ARBA00049348"/>
    </source>
</evidence>
<evidence type="ECO:0000256" key="7">
    <source>
        <dbReference type="ARBA" id="ARBA00023204"/>
    </source>
</evidence>
<dbReference type="GO" id="GO:0006281">
    <property type="term" value="P:DNA repair"/>
    <property type="evidence" value="ECO:0007669"/>
    <property type="project" value="UniProtKB-KW"/>
</dbReference>
<dbReference type="RefSeq" id="WP_201771394.1">
    <property type="nucleotide sequence ID" value="NZ_JNFF01000076.1"/>
</dbReference>
<dbReference type="Gene3D" id="1.10.10.10">
    <property type="entry name" value="Winged helix-like DNA-binding domain superfamily/Winged helix DNA-binding domain"/>
    <property type="match status" value="1"/>
</dbReference>
<comment type="catalytic activity">
    <reaction evidence="1">
        <text>a 4-O-methyl-thymidine in DNA + L-cysteinyl-[protein] = a thymidine in DNA + S-methyl-L-cysteinyl-[protein]</text>
        <dbReference type="Rhea" id="RHEA:53428"/>
        <dbReference type="Rhea" id="RHEA-COMP:10131"/>
        <dbReference type="Rhea" id="RHEA-COMP:10132"/>
        <dbReference type="Rhea" id="RHEA-COMP:13555"/>
        <dbReference type="Rhea" id="RHEA-COMP:13556"/>
        <dbReference type="ChEBI" id="CHEBI:29950"/>
        <dbReference type="ChEBI" id="CHEBI:82612"/>
        <dbReference type="ChEBI" id="CHEBI:137386"/>
        <dbReference type="ChEBI" id="CHEBI:137387"/>
        <dbReference type="EC" id="2.1.1.63"/>
    </reaction>
</comment>
<dbReference type="Gene3D" id="3.30.160.70">
    <property type="entry name" value="Methylated DNA-protein cysteine methyltransferase domain"/>
    <property type="match status" value="1"/>
</dbReference>
<evidence type="ECO:0000256" key="3">
    <source>
        <dbReference type="ARBA" id="ARBA00011918"/>
    </source>
</evidence>
<comment type="similarity">
    <text evidence="2">Belongs to the MGMT family.</text>
</comment>
<dbReference type="GO" id="GO:0003908">
    <property type="term" value="F:methylated-DNA-[protein]-cysteine S-methyltransferase activity"/>
    <property type="evidence" value="ECO:0007669"/>
    <property type="project" value="UniProtKB-EC"/>
</dbReference>
<dbReference type="InterPro" id="IPR001497">
    <property type="entry name" value="MethylDNA_cys_MeTrfase_AS"/>
</dbReference>
<dbReference type="AlphaFoldDB" id="A0A081PEX7"/>
<evidence type="ECO:0000313" key="10">
    <source>
        <dbReference type="EMBL" id="KEQ29250.1"/>
    </source>
</evidence>
<evidence type="ECO:0000256" key="1">
    <source>
        <dbReference type="ARBA" id="ARBA00001286"/>
    </source>
</evidence>
<keyword evidence="11" id="KW-1185">Reference proteome</keyword>
<dbReference type="SUPFAM" id="SSF46767">
    <property type="entry name" value="Methylated DNA-protein cysteine methyltransferase, C-terminal domain"/>
    <property type="match status" value="1"/>
</dbReference>
<dbReference type="GO" id="GO:0032259">
    <property type="term" value="P:methylation"/>
    <property type="evidence" value="ECO:0007669"/>
    <property type="project" value="UniProtKB-KW"/>
</dbReference>